<comment type="subcellular location">
    <subcellularLocation>
        <location evidence="1">Cell membrane</location>
        <topology evidence="1">Multi-pass membrane protein</topology>
    </subcellularLocation>
</comment>
<accession>A0A318KUM3</accession>
<dbReference type="OrthoDB" id="1641940at2"/>
<dbReference type="Proteomes" id="UP000247612">
    <property type="component" value="Unassembled WGS sequence"/>
</dbReference>
<evidence type="ECO:0000313" key="12">
    <source>
        <dbReference type="Proteomes" id="UP000247612"/>
    </source>
</evidence>
<name>A0A318KUM3_9FIRM</name>
<comment type="caution">
    <text evidence="11">The sequence shown here is derived from an EMBL/GenBank/DDBJ whole genome shotgun (WGS) entry which is preliminary data.</text>
</comment>
<feature type="transmembrane region" description="Helical" evidence="9">
    <location>
        <begin position="330"/>
        <end position="350"/>
    </location>
</feature>
<proteinExistence type="predicted"/>
<keyword evidence="4 8" id="KW-0762">Sugar transport</keyword>
<dbReference type="InterPro" id="IPR004501">
    <property type="entry name" value="PTS_EIIC_3"/>
</dbReference>
<dbReference type="GO" id="GO:0009401">
    <property type="term" value="P:phosphoenolpyruvate-dependent sugar phosphotransferase system"/>
    <property type="evidence" value="ECO:0007669"/>
    <property type="project" value="InterPro"/>
</dbReference>
<feature type="transmembrane region" description="Helical" evidence="9">
    <location>
        <begin position="167"/>
        <end position="187"/>
    </location>
</feature>
<dbReference type="PROSITE" id="PS51105">
    <property type="entry name" value="PTS_EIIC_TYPE_3"/>
    <property type="match status" value="1"/>
</dbReference>
<evidence type="ECO:0000256" key="9">
    <source>
        <dbReference type="SAM" id="Phobius"/>
    </source>
</evidence>
<comment type="function">
    <text evidence="8">The phosphoenolpyruvate-dependent sugar phosphotransferase system (PTS), a major carbohydrate active -transport system, catalyzes the phosphorylation of incoming sugar substrates concomitant with their translocation across the cell membrane.</text>
</comment>
<keyword evidence="6 9" id="KW-1133">Transmembrane helix</keyword>
<feature type="transmembrane region" description="Helical" evidence="9">
    <location>
        <begin position="378"/>
        <end position="396"/>
    </location>
</feature>
<feature type="transmembrane region" description="Helical" evidence="9">
    <location>
        <begin position="199"/>
        <end position="223"/>
    </location>
</feature>
<feature type="transmembrane region" description="Helical" evidence="9">
    <location>
        <begin position="64"/>
        <end position="84"/>
    </location>
</feature>
<dbReference type="InterPro" id="IPR004796">
    <property type="entry name" value="PTS_IIC_cello"/>
</dbReference>
<gene>
    <name evidence="11" type="ORF">DES51_101181</name>
</gene>
<evidence type="ECO:0000256" key="6">
    <source>
        <dbReference type="ARBA" id="ARBA00022989"/>
    </source>
</evidence>
<feature type="transmembrane region" description="Helical" evidence="9">
    <location>
        <begin position="36"/>
        <end position="58"/>
    </location>
</feature>
<dbReference type="Pfam" id="PF02378">
    <property type="entry name" value="PTS_EIIC"/>
    <property type="match status" value="1"/>
</dbReference>
<feature type="transmembrane region" description="Helical" evidence="9">
    <location>
        <begin position="266"/>
        <end position="288"/>
    </location>
</feature>
<dbReference type="AlphaFoldDB" id="A0A318KUM3"/>
<evidence type="ECO:0000259" key="10">
    <source>
        <dbReference type="PROSITE" id="PS51105"/>
    </source>
</evidence>
<dbReference type="InterPro" id="IPR003352">
    <property type="entry name" value="PTS_EIIC"/>
</dbReference>
<dbReference type="GO" id="GO:0008982">
    <property type="term" value="F:protein-N(PI)-phosphohistidine-sugar phosphotransferase activity"/>
    <property type="evidence" value="ECO:0007669"/>
    <property type="project" value="UniProtKB-UniRule"/>
</dbReference>
<dbReference type="InterPro" id="IPR051088">
    <property type="entry name" value="PTS_Sugar-EIIC/EIIB"/>
</dbReference>
<keyword evidence="12" id="KW-1185">Reference proteome</keyword>
<protein>
    <recommendedName>
        <fullName evidence="8">Permease IIC component</fullName>
    </recommendedName>
</protein>
<keyword evidence="2 8" id="KW-0813">Transport</keyword>
<feature type="transmembrane region" description="Helical" evidence="9">
    <location>
        <begin position="356"/>
        <end position="373"/>
    </location>
</feature>
<evidence type="ECO:0000256" key="5">
    <source>
        <dbReference type="ARBA" id="ARBA00022692"/>
    </source>
</evidence>
<dbReference type="GO" id="GO:0005886">
    <property type="term" value="C:plasma membrane"/>
    <property type="evidence" value="ECO:0007669"/>
    <property type="project" value="UniProtKB-SubCell"/>
</dbReference>
<evidence type="ECO:0000313" key="11">
    <source>
        <dbReference type="EMBL" id="PXX81571.1"/>
    </source>
</evidence>
<dbReference type="PANTHER" id="PTHR33989">
    <property type="match status" value="1"/>
</dbReference>
<feature type="domain" description="PTS EIIC type-3" evidence="10">
    <location>
        <begin position="8"/>
        <end position="395"/>
    </location>
</feature>
<dbReference type="STRING" id="1034346.GCA_000313565_00178"/>
<evidence type="ECO:0000256" key="3">
    <source>
        <dbReference type="ARBA" id="ARBA00022475"/>
    </source>
</evidence>
<feature type="transmembrane region" description="Helical" evidence="9">
    <location>
        <begin position="93"/>
        <end position="111"/>
    </location>
</feature>
<evidence type="ECO:0000256" key="1">
    <source>
        <dbReference type="ARBA" id="ARBA00004651"/>
    </source>
</evidence>
<feature type="transmembrane region" description="Helical" evidence="9">
    <location>
        <begin position="235"/>
        <end position="254"/>
    </location>
</feature>
<keyword evidence="3 8" id="KW-1003">Cell membrane</keyword>
<dbReference type="PANTHER" id="PTHR33989:SF4">
    <property type="entry name" value="PTS SYSTEM N,N'-DIACETYLCHITOBIOSE-SPECIFIC EIIC COMPONENT"/>
    <property type="match status" value="1"/>
</dbReference>
<dbReference type="RefSeq" id="WP_022936486.1">
    <property type="nucleotide sequence ID" value="NZ_CABKRQ010000001.1"/>
</dbReference>
<dbReference type="EMBL" id="QJKH01000001">
    <property type="protein sequence ID" value="PXX81571.1"/>
    <property type="molecule type" value="Genomic_DNA"/>
</dbReference>
<keyword evidence="7 8" id="KW-0472">Membrane</keyword>
<evidence type="ECO:0000256" key="7">
    <source>
        <dbReference type="ARBA" id="ARBA00023136"/>
    </source>
</evidence>
<reference evidence="11 12" key="1">
    <citation type="submission" date="2018-05" db="EMBL/GenBank/DDBJ databases">
        <title>Genomic Encyclopedia of Type Strains, Phase IV (KMG-IV): sequencing the most valuable type-strain genomes for metagenomic binning, comparative biology and taxonomic classification.</title>
        <authorList>
            <person name="Goeker M."/>
        </authorList>
    </citation>
    <scope>NUCLEOTIDE SEQUENCE [LARGE SCALE GENOMIC DNA]</scope>
    <source>
        <strain evidence="11 12">JC118</strain>
    </source>
</reference>
<keyword evidence="5 9" id="KW-0812">Transmembrane</keyword>
<evidence type="ECO:0000256" key="4">
    <source>
        <dbReference type="ARBA" id="ARBA00022597"/>
    </source>
</evidence>
<sequence length="413" mass="45849">MNRLINWMNESFAPKVNKFAQNVWVKALQRTMIATLPIILVGSIVNIITTCKMYFPILPDLSTIYYYTFYLLGLFVVIMIPYYVAEGKRKKKIQLISIITSVGVFLMLQKWNLNPWGETGIMFTNLGPQGIVLAIIGGYFVSYIMCRLADFSFFGENSVLPDFVTSWFNQMLPIAICFAIPFVIVYLLDFNILNAITEIFAPIQNISNTLGGFVLINFLYVFFYSIGASGWILSGAFYPILIGNIALNGAAVAAGNPVVGVATNEVIYSGWCAIGGLGCTLPLVLYMLKSKSKKLKGIAKGAFIPTLCNINEPIVYGAPIILNPILMIPMWINSIVIPIIVYFALTLGFVTIPSQALNLGFIPTFISCFLVNYDLRSYLLLAVAFAVACVVWLPFFKVYETQVLKDENNGEGK</sequence>
<dbReference type="GO" id="GO:1902815">
    <property type="term" value="P:N,N'-diacetylchitobiose import"/>
    <property type="evidence" value="ECO:0007669"/>
    <property type="project" value="TreeGrafter"/>
</dbReference>
<dbReference type="PIRSF" id="PIRSF006351">
    <property type="entry name" value="PTS_EIIC-Cellobiose"/>
    <property type="match status" value="1"/>
</dbReference>
<organism evidence="11 12">
    <name type="scientific">Dielma fastidiosa</name>
    <dbReference type="NCBI Taxonomy" id="1034346"/>
    <lineage>
        <taxon>Bacteria</taxon>
        <taxon>Bacillati</taxon>
        <taxon>Bacillota</taxon>
        <taxon>Erysipelotrichia</taxon>
        <taxon>Erysipelotrichales</taxon>
        <taxon>Erysipelotrichaceae</taxon>
        <taxon>Dielma</taxon>
    </lineage>
</organism>
<evidence type="ECO:0000256" key="2">
    <source>
        <dbReference type="ARBA" id="ARBA00022448"/>
    </source>
</evidence>
<evidence type="ECO:0000256" key="8">
    <source>
        <dbReference type="PIRNR" id="PIRNR006351"/>
    </source>
</evidence>